<dbReference type="PANTHER" id="PTHR43317:SF11">
    <property type="entry name" value="POLYAMINE AMINOPROPYLTRANSFERASE 2"/>
    <property type="match status" value="1"/>
</dbReference>
<dbReference type="EMBL" id="PQGA01000006">
    <property type="protein sequence ID" value="POR51507.1"/>
    <property type="molecule type" value="Genomic_DNA"/>
</dbReference>
<sequence length="268" mass="28873">MPSFNWPLPGLRAFRSGAAPDMPDVMESEHLISLHFDGRSVQSIMSRAAPDALVLGYTRTMMGFLLLQPAPERICMIGLGGGSLTKYCYRHLPEASITVVEINPEVIALRERFCIPPDDERLSVVCADAAQYLSTTAQTFDALLLDGFNADGVPPELSDAAFYEACHSRLSAHGVLVANLLGEDDSPQLGENIARIRGVFDSSVALAPAEDSAGNIIAFAWKNGAPLPSLETLTKQAVQHAAQHDVDLVQAAVRMEIGSNCDWMHQGA</sequence>
<dbReference type="InterPro" id="IPR029063">
    <property type="entry name" value="SAM-dependent_MTases_sf"/>
</dbReference>
<dbReference type="NCBIfam" id="NF037959">
    <property type="entry name" value="MFS_SpdSyn"/>
    <property type="match status" value="1"/>
</dbReference>
<dbReference type="PANTHER" id="PTHR43317">
    <property type="entry name" value="THERMOSPERMINE SYNTHASE ACAULIS5"/>
    <property type="match status" value="1"/>
</dbReference>
<organism evidence="2 3">
    <name type="scientific">Paraburkholderia eburnea</name>
    <dbReference type="NCBI Taxonomy" id="1189126"/>
    <lineage>
        <taxon>Bacteria</taxon>
        <taxon>Pseudomonadati</taxon>
        <taxon>Pseudomonadota</taxon>
        <taxon>Betaproteobacteria</taxon>
        <taxon>Burkholderiales</taxon>
        <taxon>Burkholderiaceae</taxon>
        <taxon>Paraburkholderia</taxon>
    </lineage>
</organism>
<proteinExistence type="predicted"/>
<evidence type="ECO:0000313" key="3">
    <source>
        <dbReference type="Proteomes" id="UP000237381"/>
    </source>
</evidence>
<protein>
    <submittedName>
        <fullName evidence="2">Spermidine synthase</fullName>
    </submittedName>
</protein>
<reference evidence="2 3" key="1">
    <citation type="submission" date="2018-01" db="EMBL/GenBank/DDBJ databases">
        <title>Genomic Encyclopedia of Type Strains, Phase III (KMG-III): the genomes of soil and plant-associated and newly described type strains.</title>
        <authorList>
            <person name="Whitman W."/>
        </authorList>
    </citation>
    <scope>NUCLEOTIDE SEQUENCE [LARGE SCALE GENOMIC DNA]</scope>
    <source>
        <strain evidence="2 3">JCM 18070</strain>
    </source>
</reference>
<dbReference type="CDD" id="cd02440">
    <property type="entry name" value="AdoMet_MTases"/>
    <property type="match status" value="1"/>
</dbReference>
<dbReference type="GO" id="GO:0006596">
    <property type="term" value="P:polyamine biosynthetic process"/>
    <property type="evidence" value="ECO:0007669"/>
    <property type="project" value="UniProtKB-KW"/>
</dbReference>
<dbReference type="RefSeq" id="WP_103704762.1">
    <property type="nucleotide sequence ID" value="NZ_PQGA01000006.1"/>
</dbReference>
<gene>
    <name evidence="2" type="ORF">B0G62_10641</name>
</gene>
<dbReference type="Proteomes" id="UP000237381">
    <property type="component" value="Unassembled WGS sequence"/>
</dbReference>
<keyword evidence="3" id="KW-1185">Reference proteome</keyword>
<name>A0A2S4MAH3_9BURK</name>
<dbReference type="Pfam" id="PF01564">
    <property type="entry name" value="Spermine_synth"/>
    <property type="match status" value="1"/>
</dbReference>
<evidence type="ECO:0000256" key="1">
    <source>
        <dbReference type="ARBA" id="ARBA00023115"/>
    </source>
</evidence>
<dbReference type="SUPFAM" id="SSF53335">
    <property type="entry name" value="S-adenosyl-L-methionine-dependent methyltransferases"/>
    <property type="match status" value="1"/>
</dbReference>
<keyword evidence="1" id="KW-0620">Polyamine biosynthesis</keyword>
<dbReference type="OrthoDB" id="117774at2"/>
<dbReference type="Gene3D" id="3.40.50.150">
    <property type="entry name" value="Vaccinia Virus protein VP39"/>
    <property type="match status" value="1"/>
</dbReference>
<evidence type="ECO:0000313" key="2">
    <source>
        <dbReference type="EMBL" id="POR51507.1"/>
    </source>
</evidence>
<dbReference type="AlphaFoldDB" id="A0A2S4MAH3"/>
<comment type="caution">
    <text evidence="2">The sequence shown here is derived from an EMBL/GenBank/DDBJ whole genome shotgun (WGS) entry which is preliminary data.</text>
</comment>
<accession>A0A2S4MAH3</accession>